<comment type="similarity">
    <text evidence="2 4">Belongs to the bacterial solute-binding protein 3 family.</text>
</comment>
<dbReference type="CDD" id="cd01001">
    <property type="entry name" value="PBP2_HisJ_LAO_like"/>
    <property type="match status" value="1"/>
</dbReference>
<evidence type="ECO:0000256" key="1">
    <source>
        <dbReference type="ARBA" id="ARBA00004196"/>
    </source>
</evidence>
<dbReference type="RefSeq" id="WP_311944605.1">
    <property type="nucleotide sequence ID" value="NZ_JAVSCS010000053.1"/>
</dbReference>
<evidence type="ECO:0000313" key="9">
    <source>
        <dbReference type="Proteomes" id="UP001555786"/>
    </source>
</evidence>
<evidence type="ECO:0000256" key="4">
    <source>
        <dbReference type="RuleBase" id="RU003744"/>
    </source>
</evidence>
<name>A0ABV6ZR25_9HYPH</name>
<dbReference type="Gene3D" id="3.40.190.10">
    <property type="entry name" value="Periplasmic binding protein-like II"/>
    <property type="match status" value="2"/>
</dbReference>
<comment type="subcellular location">
    <subcellularLocation>
        <location evidence="1">Cell envelope</location>
    </subcellularLocation>
</comment>
<evidence type="ECO:0000313" key="7">
    <source>
        <dbReference type="EMBL" id="MEW9310274.1"/>
    </source>
</evidence>
<dbReference type="SUPFAM" id="SSF53850">
    <property type="entry name" value="Periplasmic binding protein-like II"/>
    <property type="match status" value="1"/>
</dbReference>
<feature type="signal peptide" evidence="5">
    <location>
        <begin position="1"/>
        <end position="22"/>
    </location>
</feature>
<dbReference type="InterPro" id="IPR018313">
    <property type="entry name" value="SBP_3_CS"/>
</dbReference>
<dbReference type="Pfam" id="PF00497">
    <property type="entry name" value="SBP_bac_3"/>
    <property type="match status" value="1"/>
</dbReference>
<feature type="domain" description="Solute-binding protein family 3/N-terminal" evidence="6">
    <location>
        <begin position="24"/>
        <end position="258"/>
    </location>
</feature>
<sequence>MKKITMLMAAGALACLATMAQARELRVGSECTYPPFNFKDASGTLQGFDVDVAREVGKRIGADISFVCQPFDSLIPALMAGKFDLLAASMSITAERKKSIEFSLPYRSSTARFIAAKGSSLAPLTADGKANPDGIKGKAIAIQRSSTYEKYMRDKFPDADIVLYDTVDNMLLDLTSKRVDLVFAGPIKLAQDFLDKPRGKDYAFVGPEINDVEFFGPGVGIGLRKDDAKLRDEVDGALKAMFADGAFKAINDKYWSFSVLPAATQ</sequence>
<organism evidence="8 10">
    <name type="scientific">Labrys neptuniae</name>
    <dbReference type="NCBI Taxonomy" id="376174"/>
    <lineage>
        <taxon>Bacteria</taxon>
        <taxon>Pseudomonadati</taxon>
        <taxon>Pseudomonadota</taxon>
        <taxon>Alphaproteobacteria</taxon>
        <taxon>Hyphomicrobiales</taxon>
        <taxon>Xanthobacteraceae</taxon>
        <taxon>Labrys</taxon>
    </lineage>
</organism>
<keyword evidence="9" id="KW-1185">Reference proteome</keyword>
<dbReference type="PROSITE" id="PS01039">
    <property type="entry name" value="SBP_BACTERIAL_3"/>
    <property type="match status" value="1"/>
</dbReference>
<dbReference type="Proteomes" id="UP001555786">
    <property type="component" value="Unassembled WGS sequence"/>
</dbReference>
<dbReference type="EMBL" id="JBHGPK010000038">
    <property type="protein sequence ID" value="MFC2254640.1"/>
    <property type="molecule type" value="Genomic_DNA"/>
</dbReference>
<dbReference type="EMBL" id="JBFNQD010000024">
    <property type="protein sequence ID" value="MEW9310274.1"/>
    <property type="molecule type" value="Genomic_DNA"/>
</dbReference>
<reference evidence="8 10" key="2">
    <citation type="submission" date="2024-09" db="EMBL/GenBank/DDBJ databases">
        <title>Description of Labrys sedimenti sp. nov., isolated from a diclofenac-degrading enrichment culture, and genome-based reclassification of Labrys portucalensis as a later heterotypic synonym of Labrys neptuniae.</title>
        <authorList>
            <person name="Tancsics A."/>
            <person name="Csepanyi A."/>
        </authorList>
    </citation>
    <scope>NUCLEOTIDE SEQUENCE [LARGE SCALE GENOMIC DNA]</scope>
    <source>
        <strain evidence="8 10">LMG 23412</strain>
    </source>
</reference>
<accession>A0ABV6ZR25</accession>
<dbReference type="PROSITE" id="PS51257">
    <property type="entry name" value="PROKAR_LIPOPROTEIN"/>
    <property type="match status" value="1"/>
</dbReference>
<evidence type="ECO:0000256" key="3">
    <source>
        <dbReference type="ARBA" id="ARBA00022729"/>
    </source>
</evidence>
<keyword evidence="3 5" id="KW-0732">Signal</keyword>
<gene>
    <name evidence="7" type="ORF">ABXS05_32350</name>
    <name evidence="8" type="ORF">ACETRX_33860</name>
</gene>
<evidence type="ECO:0000313" key="8">
    <source>
        <dbReference type="EMBL" id="MFC2254640.1"/>
    </source>
</evidence>
<proteinExistence type="inferred from homology"/>
<evidence type="ECO:0000256" key="2">
    <source>
        <dbReference type="ARBA" id="ARBA00010333"/>
    </source>
</evidence>
<evidence type="ECO:0000256" key="5">
    <source>
        <dbReference type="SAM" id="SignalP"/>
    </source>
</evidence>
<dbReference type="Proteomes" id="UP001595190">
    <property type="component" value="Unassembled WGS sequence"/>
</dbReference>
<comment type="caution">
    <text evidence="8">The sequence shown here is derived from an EMBL/GenBank/DDBJ whole genome shotgun (WGS) entry which is preliminary data.</text>
</comment>
<evidence type="ECO:0000259" key="6">
    <source>
        <dbReference type="SMART" id="SM00062"/>
    </source>
</evidence>
<dbReference type="SMART" id="SM00062">
    <property type="entry name" value="PBPb"/>
    <property type="match status" value="1"/>
</dbReference>
<feature type="chain" id="PRO_5045033173" evidence="5">
    <location>
        <begin position="23"/>
        <end position="265"/>
    </location>
</feature>
<dbReference type="InterPro" id="IPR001638">
    <property type="entry name" value="Solute-binding_3/MltF_N"/>
</dbReference>
<protein>
    <submittedName>
        <fullName evidence="8">Transporter substrate-binding domain-containing protein</fullName>
    </submittedName>
</protein>
<evidence type="ECO:0000313" key="10">
    <source>
        <dbReference type="Proteomes" id="UP001595190"/>
    </source>
</evidence>
<dbReference type="PANTHER" id="PTHR35936">
    <property type="entry name" value="MEMBRANE-BOUND LYTIC MUREIN TRANSGLYCOSYLASE F"/>
    <property type="match status" value="1"/>
</dbReference>
<reference evidence="7 9" key="1">
    <citation type="submission" date="2024-07" db="EMBL/GenBank/DDBJ databases">
        <title>Description of Labrys sedimenti sp. nov., isolated from a diclofenac-degrading enrichment culture.</title>
        <authorList>
            <person name="Tancsics A."/>
            <person name="Csepanyi A."/>
        </authorList>
    </citation>
    <scope>NUCLEOTIDE SEQUENCE [LARGE SCALE GENOMIC DNA]</scope>
    <source>
        <strain evidence="7 9">LMG 23578</strain>
    </source>
</reference>
<dbReference type="PANTHER" id="PTHR35936:SF17">
    <property type="entry name" value="ARGININE-BINDING EXTRACELLULAR PROTEIN ARTP"/>
    <property type="match status" value="1"/>
</dbReference>